<dbReference type="Gene3D" id="3.20.20.70">
    <property type="entry name" value="Aldolase class I"/>
    <property type="match status" value="1"/>
</dbReference>
<evidence type="ECO:0000256" key="5">
    <source>
        <dbReference type="ARBA" id="ARBA00023014"/>
    </source>
</evidence>
<evidence type="ECO:0000256" key="1">
    <source>
        <dbReference type="ARBA" id="ARBA00001966"/>
    </source>
</evidence>
<dbReference type="GO" id="GO:0051536">
    <property type="term" value="F:iron-sulfur cluster binding"/>
    <property type="evidence" value="ECO:0007669"/>
    <property type="project" value="UniProtKB-KW"/>
</dbReference>
<sequence>MITNMEHTMINGITFEKLFGITEEVKVRIVTTNVCNLNCNHCDVGCDLPIKISSEHVLRTKNFTAKTSEIELFCEAFKGYGEGNIHTLQGGEVTLLPPKQLAEMFELLTRSGRRIGMKTTGYNITEIPLSSLNQLEYIVLAEHGINKEVIDMCLEYLKVNYKGEVILESIHEHRNTKSIIRHGNGTAEQGLACNHFLSTLTYKHPVIYPCCNTWAIMHNLNDITLKEKFIDAGWTVDNPNLIETLRNWKETLPQQFLETICADSCYMTANKKDYPVYEIESHSNDKLLKESKYTRNLIAHKIVTQ</sequence>
<evidence type="ECO:0000256" key="2">
    <source>
        <dbReference type="ARBA" id="ARBA00022691"/>
    </source>
</evidence>
<dbReference type="STRING" id="698738.OLEAN_C24770"/>
<dbReference type="InterPro" id="IPR007197">
    <property type="entry name" value="rSAM"/>
</dbReference>
<dbReference type="InterPro" id="IPR058240">
    <property type="entry name" value="rSAM_sf"/>
</dbReference>
<proteinExistence type="predicted"/>
<feature type="domain" description="Radical SAM core" evidence="6">
    <location>
        <begin position="29"/>
        <end position="140"/>
    </location>
</feature>
<keyword evidence="5" id="KW-0411">Iron-sulfur</keyword>
<dbReference type="KEGG" id="oai:OLEAN_C24770"/>
<dbReference type="GO" id="GO:0003824">
    <property type="term" value="F:catalytic activity"/>
    <property type="evidence" value="ECO:0007669"/>
    <property type="project" value="InterPro"/>
</dbReference>
<keyword evidence="2" id="KW-0949">S-adenosyl-L-methionine</keyword>
<evidence type="ECO:0000256" key="4">
    <source>
        <dbReference type="ARBA" id="ARBA00023004"/>
    </source>
</evidence>
<name>R4YT33_OLEAN</name>
<dbReference type="Proteomes" id="UP000032749">
    <property type="component" value="Chromosome"/>
</dbReference>
<accession>R4YT33</accession>
<keyword evidence="4" id="KW-0408">Iron</keyword>
<evidence type="ECO:0000256" key="3">
    <source>
        <dbReference type="ARBA" id="ARBA00022723"/>
    </source>
</evidence>
<dbReference type="Pfam" id="PF04055">
    <property type="entry name" value="Radical_SAM"/>
    <property type="match status" value="1"/>
</dbReference>
<dbReference type="GO" id="GO:0046872">
    <property type="term" value="F:metal ion binding"/>
    <property type="evidence" value="ECO:0007669"/>
    <property type="project" value="UniProtKB-KW"/>
</dbReference>
<dbReference type="EMBL" id="FO203512">
    <property type="protein sequence ID" value="CCK76653.1"/>
    <property type="molecule type" value="Genomic_DNA"/>
</dbReference>
<gene>
    <name evidence="7" type="ORF">OLEAN_C24770</name>
</gene>
<protein>
    <recommendedName>
        <fullName evidence="6">Radical SAM core domain-containing protein</fullName>
    </recommendedName>
</protein>
<dbReference type="OrthoDB" id="9782387at2"/>
<dbReference type="HOGENOM" id="CLU_911653_0_0_6"/>
<dbReference type="SUPFAM" id="SSF102114">
    <property type="entry name" value="Radical SAM enzymes"/>
    <property type="match status" value="1"/>
</dbReference>
<dbReference type="SFLD" id="SFLDS00029">
    <property type="entry name" value="Radical_SAM"/>
    <property type="match status" value="1"/>
</dbReference>
<reference evidence="7 8" key="1">
    <citation type="journal article" date="2013" name="Nat. Commun.">
        <title>Genome sequence and functional genomic analysis of the oil-degrading bacterium Oleispira antarctica.</title>
        <authorList>
            <person name="Kube M."/>
            <person name="Chernikova T.N."/>
            <person name="Al-Ramahi Y."/>
            <person name="Beloqui A."/>
            <person name="Lopez-Cortez N."/>
            <person name="Guazzaroni M.E."/>
            <person name="Heipieper H.J."/>
            <person name="Klages S."/>
            <person name="Kotsyurbenko O.R."/>
            <person name="Langer I."/>
            <person name="Nechitaylo T.Y."/>
            <person name="Lunsdorf H."/>
            <person name="Fernandez M."/>
            <person name="Juarez S."/>
            <person name="Ciordia S."/>
            <person name="Singer A."/>
            <person name="Kagan O."/>
            <person name="Egorova O."/>
            <person name="Petit P.A."/>
            <person name="Stogios P."/>
            <person name="Kim Y."/>
            <person name="Tchigvintsev A."/>
            <person name="Flick R."/>
            <person name="Denaro R."/>
            <person name="Genovese M."/>
            <person name="Albar J.P."/>
            <person name="Reva O.N."/>
            <person name="Martinez-Gomariz M."/>
            <person name="Tran H."/>
            <person name="Ferrer M."/>
            <person name="Savchenko A."/>
            <person name="Yakunin A.F."/>
            <person name="Yakimov M.M."/>
            <person name="Golyshina O.V."/>
            <person name="Reinhardt R."/>
            <person name="Golyshin P.N."/>
        </authorList>
    </citation>
    <scope>NUCLEOTIDE SEQUENCE [LARGE SCALE GENOMIC DNA]</scope>
</reference>
<comment type="cofactor">
    <cofactor evidence="1">
        <name>[4Fe-4S] cluster</name>
        <dbReference type="ChEBI" id="CHEBI:49883"/>
    </cofactor>
</comment>
<evidence type="ECO:0000259" key="6">
    <source>
        <dbReference type="Pfam" id="PF04055"/>
    </source>
</evidence>
<keyword evidence="8" id="KW-1185">Reference proteome</keyword>
<evidence type="ECO:0000313" key="7">
    <source>
        <dbReference type="EMBL" id="CCK76653.1"/>
    </source>
</evidence>
<dbReference type="AlphaFoldDB" id="R4YT33"/>
<organism evidence="7 8">
    <name type="scientific">Oleispira antarctica RB-8</name>
    <dbReference type="NCBI Taxonomy" id="698738"/>
    <lineage>
        <taxon>Bacteria</taxon>
        <taxon>Pseudomonadati</taxon>
        <taxon>Pseudomonadota</taxon>
        <taxon>Gammaproteobacteria</taxon>
        <taxon>Oceanospirillales</taxon>
        <taxon>Oceanospirillaceae</taxon>
        <taxon>Oleispira</taxon>
    </lineage>
</organism>
<dbReference type="InterPro" id="IPR013785">
    <property type="entry name" value="Aldolase_TIM"/>
</dbReference>
<evidence type="ECO:0000313" key="8">
    <source>
        <dbReference type="Proteomes" id="UP000032749"/>
    </source>
</evidence>
<keyword evidence="3" id="KW-0479">Metal-binding</keyword>